<feature type="signal peptide" evidence="1">
    <location>
        <begin position="1"/>
        <end position="19"/>
    </location>
</feature>
<gene>
    <name evidence="2" type="ORF">AL544_010190</name>
</gene>
<dbReference type="PANTHER" id="PTHR40590">
    <property type="entry name" value="CYTOPLASMIC PROTEIN-RELATED"/>
    <property type="match status" value="1"/>
</dbReference>
<sequence length="288" mass="32407">MRCRIFISLLLLFTQTLHAEPLFWSATKGTTQLLIMGSLHVGRDDLYPLPKEVEQALKHSAGLVVETDIRTGSAAAPASSTVSSEHVLSDEQLFVLDRIAQQLGLNSQQLRRLPPWSASLLIQMRFFAELGYQAERGIDLYFMPQAEQQQIPVLGLETLQFQLDLLAGLPNSGEELLVSLIKDWEINTKLTECMIQSWKNGDQDKLLEVAKLSEMSPELEHKMLIARNQDWAEKLSQTSFLPEQDKPYLVVVGTLHLVGEQSLLAQLKKKGFSIKQLNQSTEANCSFF</sequence>
<name>A0A2J9UY25_VIBMI</name>
<dbReference type="Proteomes" id="UP000053748">
    <property type="component" value="Unassembled WGS sequence"/>
</dbReference>
<evidence type="ECO:0000313" key="2">
    <source>
        <dbReference type="EMBL" id="PNM56415.1"/>
    </source>
</evidence>
<dbReference type="OrthoDB" id="357294at2"/>
<evidence type="ECO:0000313" key="3">
    <source>
        <dbReference type="Proteomes" id="UP000053748"/>
    </source>
</evidence>
<dbReference type="AlphaFoldDB" id="A0A2J9UY25"/>
<reference evidence="2" key="1">
    <citation type="submission" date="2017-12" db="EMBL/GenBank/DDBJ databases">
        <title>FDA dAtabase for Regulatory Grade micrObial Sequences (FDA-ARGOS): Supporting development and validation of Infectious Disease Dx tests.</title>
        <authorList>
            <person name="Hoffmann M."/>
            <person name="Allard M."/>
            <person name="Evans P."/>
            <person name="Brown E."/>
            <person name="Tallon L.J."/>
            <person name="Sadzewicz L."/>
            <person name="Sengamalay N."/>
            <person name="Ott S."/>
            <person name="Godinez A."/>
            <person name="Nagaraj S."/>
            <person name="Vavikolanu K."/>
            <person name="Aluvathingal J."/>
            <person name="Nadendla S."/>
            <person name="Hobson J."/>
            <person name="Sichtig H."/>
        </authorList>
    </citation>
    <scope>NUCLEOTIDE SEQUENCE [LARGE SCALE GENOMIC DNA]</scope>
    <source>
        <strain evidence="2">FDAARGOS_113</strain>
    </source>
</reference>
<comment type="caution">
    <text evidence="2">The sequence shown here is derived from an EMBL/GenBank/DDBJ whole genome shotgun (WGS) entry which is preliminary data.</text>
</comment>
<keyword evidence="3" id="KW-1185">Reference proteome</keyword>
<organism evidence="2 3">
    <name type="scientific">Vibrio mimicus</name>
    <dbReference type="NCBI Taxonomy" id="674"/>
    <lineage>
        <taxon>Bacteria</taxon>
        <taxon>Pseudomonadati</taxon>
        <taxon>Pseudomonadota</taxon>
        <taxon>Gammaproteobacteria</taxon>
        <taxon>Vibrionales</taxon>
        <taxon>Vibrionaceae</taxon>
        <taxon>Vibrio</taxon>
    </lineage>
</organism>
<dbReference type="InterPro" id="IPR047111">
    <property type="entry name" value="YbaP-like"/>
</dbReference>
<dbReference type="Pfam" id="PF01963">
    <property type="entry name" value="TraB_PrgY_gumN"/>
    <property type="match status" value="1"/>
</dbReference>
<feature type="chain" id="PRO_5014476685" evidence="1">
    <location>
        <begin position="20"/>
        <end position="288"/>
    </location>
</feature>
<dbReference type="PANTHER" id="PTHR40590:SF1">
    <property type="entry name" value="CYTOPLASMIC PROTEIN"/>
    <property type="match status" value="1"/>
</dbReference>
<dbReference type="CDD" id="cd14789">
    <property type="entry name" value="Tiki"/>
    <property type="match status" value="1"/>
</dbReference>
<dbReference type="RefSeq" id="WP_001203756.1">
    <property type="nucleotide sequence ID" value="NZ_CAWMSS010000001.1"/>
</dbReference>
<dbReference type="InterPro" id="IPR002816">
    <property type="entry name" value="TraB/PrgY/GumN_fam"/>
</dbReference>
<dbReference type="EMBL" id="LOSJ02000002">
    <property type="protein sequence ID" value="PNM56415.1"/>
    <property type="molecule type" value="Genomic_DNA"/>
</dbReference>
<protein>
    <submittedName>
        <fullName evidence="2">TraB/GumN family protein</fullName>
    </submittedName>
</protein>
<proteinExistence type="predicted"/>
<accession>A0A2J9UY25</accession>
<evidence type="ECO:0000256" key="1">
    <source>
        <dbReference type="SAM" id="SignalP"/>
    </source>
</evidence>
<keyword evidence="1" id="KW-0732">Signal</keyword>